<reference evidence="2" key="2">
    <citation type="submission" date="2020-04" db="EMBL/GenBank/DDBJ databases">
        <authorList>
            <consortium name="NCBI Genome Project"/>
        </authorList>
    </citation>
    <scope>NUCLEOTIDE SEQUENCE</scope>
    <source>
        <strain evidence="2">CBS 342.82</strain>
    </source>
</reference>
<keyword evidence="1" id="KW-1185">Reference proteome</keyword>
<dbReference type="GeneID" id="54357544"/>
<sequence>MGFRLVGLPRECLRWSKSRSYPTLSLGLRLEADQITCRRVIPIESSNLAAVIDNGAESEFLLVSFFIASSSPPASHVPRCSDLDEKRRFRMFGSKLVSGRISANAPDWRTEPLAYLALFSDQGIWSLACLGIKKSCQTASRADLGFGASPKAAGIVPIRRKRKLCILLPRIFSRVDSSHADGGWRNSIAKSSNWPVQTVVTPEQCWGLSRC</sequence>
<protein>
    <submittedName>
        <fullName evidence="2">Uncharacterized protein</fullName>
    </submittedName>
</protein>
<dbReference type="AlphaFoldDB" id="A0A6J3M644"/>
<reference evidence="2" key="1">
    <citation type="submission" date="2020-01" db="EMBL/GenBank/DDBJ databases">
        <authorList>
            <consortium name="DOE Joint Genome Institute"/>
            <person name="Haridas S."/>
            <person name="Albert R."/>
            <person name="Binder M."/>
            <person name="Bloem J."/>
            <person name="Labutti K."/>
            <person name="Salamov A."/>
            <person name="Andreopoulos B."/>
            <person name="Baker S.E."/>
            <person name="Barry K."/>
            <person name="Bills G."/>
            <person name="Bluhm B.H."/>
            <person name="Cannon C."/>
            <person name="Castanera R."/>
            <person name="Culley D.E."/>
            <person name="Daum C."/>
            <person name="Ezra D."/>
            <person name="Gonzalez J.B."/>
            <person name="Henrissat B."/>
            <person name="Kuo A."/>
            <person name="Liang C."/>
            <person name="Lipzen A."/>
            <person name="Lutzoni F."/>
            <person name="Magnuson J."/>
            <person name="Mondo S."/>
            <person name="Nolan M."/>
            <person name="Ohm R."/>
            <person name="Pangilinan J."/>
            <person name="Park H.-J."/>
            <person name="Ramirez L."/>
            <person name="Alfaro M."/>
            <person name="Sun H."/>
            <person name="Tritt A."/>
            <person name="Yoshinaga Y."/>
            <person name="Zwiers L.-H."/>
            <person name="Turgeon B.G."/>
            <person name="Goodwin S.B."/>
            <person name="Spatafora J.W."/>
            <person name="Crous P.W."/>
            <person name="Grigoriev I.V."/>
        </authorList>
    </citation>
    <scope>NUCLEOTIDE SEQUENCE</scope>
    <source>
        <strain evidence="2">CBS 342.82</strain>
    </source>
</reference>
<evidence type="ECO:0000313" key="2">
    <source>
        <dbReference type="RefSeq" id="XP_033460040.1"/>
    </source>
</evidence>
<evidence type="ECO:0000313" key="1">
    <source>
        <dbReference type="Proteomes" id="UP000504637"/>
    </source>
</evidence>
<reference evidence="2" key="3">
    <citation type="submission" date="2025-08" db="UniProtKB">
        <authorList>
            <consortium name="RefSeq"/>
        </authorList>
    </citation>
    <scope>IDENTIFICATION</scope>
    <source>
        <strain evidence="2">CBS 342.82</strain>
    </source>
</reference>
<proteinExistence type="predicted"/>
<name>A0A6J3M644_9PEZI</name>
<organism evidence="2">
    <name type="scientific">Dissoconium aciculare CBS 342.82</name>
    <dbReference type="NCBI Taxonomy" id="1314786"/>
    <lineage>
        <taxon>Eukaryota</taxon>
        <taxon>Fungi</taxon>
        <taxon>Dikarya</taxon>
        <taxon>Ascomycota</taxon>
        <taxon>Pezizomycotina</taxon>
        <taxon>Dothideomycetes</taxon>
        <taxon>Dothideomycetidae</taxon>
        <taxon>Mycosphaerellales</taxon>
        <taxon>Dissoconiaceae</taxon>
        <taxon>Dissoconium</taxon>
    </lineage>
</organism>
<dbReference type="RefSeq" id="XP_033460040.1">
    <property type="nucleotide sequence ID" value="XM_033599745.1"/>
</dbReference>
<gene>
    <name evidence="2" type="ORF">K489DRAFT_222934</name>
</gene>
<dbReference type="Proteomes" id="UP000504637">
    <property type="component" value="Unplaced"/>
</dbReference>
<accession>A0A6J3M644</accession>